<reference evidence="2" key="1">
    <citation type="submission" date="2014-09" db="EMBL/GenBank/DDBJ databases">
        <title>Genome sequence of the luminous mushroom Mycena chlorophos for searching fungal bioluminescence genes.</title>
        <authorList>
            <person name="Tanaka Y."/>
            <person name="Kasuga D."/>
            <person name="Oba Y."/>
            <person name="Hase S."/>
            <person name="Sato K."/>
            <person name="Oba Y."/>
            <person name="Sakakibara Y."/>
        </authorList>
    </citation>
    <scope>NUCLEOTIDE SEQUENCE</scope>
</reference>
<feature type="region of interest" description="Disordered" evidence="1">
    <location>
        <begin position="38"/>
        <end position="93"/>
    </location>
</feature>
<dbReference type="Proteomes" id="UP000815677">
    <property type="component" value="Unassembled WGS sequence"/>
</dbReference>
<protein>
    <submittedName>
        <fullName evidence="2">Uncharacterized protein</fullName>
    </submittedName>
</protein>
<gene>
    <name evidence="2" type="ORF">MCHLO_08822</name>
</gene>
<keyword evidence="3" id="KW-1185">Reference proteome</keyword>
<sequence>MVAYPSPNSRKRHGLHCAGTNVKNNYNKYWLKATVVTDSETTDEATDERGESGNIQSADEAQHPRQQRCVQGRQQSRNSGVQTADGARQAEFGEKRVEGLKEVLPVSSELISCEVAVFSASTTFETSGMTAAEGSSPPPDVWMIVSASASKGQAQQRLLQVCRRRS</sequence>
<proteinExistence type="predicted"/>
<accession>A0ABQ0LKS8</accession>
<evidence type="ECO:0000313" key="3">
    <source>
        <dbReference type="Proteomes" id="UP000815677"/>
    </source>
</evidence>
<dbReference type="EMBL" id="DF847309">
    <property type="protein sequence ID" value="GAT51704.1"/>
    <property type="molecule type" value="Genomic_DNA"/>
</dbReference>
<name>A0ABQ0LKS8_MYCCL</name>
<evidence type="ECO:0000313" key="2">
    <source>
        <dbReference type="EMBL" id="GAT51704.1"/>
    </source>
</evidence>
<evidence type="ECO:0000256" key="1">
    <source>
        <dbReference type="SAM" id="MobiDB-lite"/>
    </source>
</evidence>
<organism evidence="2 3">
    <name type="scientific">Mycena chlorophos</name>
    <name type="common">Agaric fungus</name>
    <name type="synonym">Agaricus chlorophos</name>
    <dbReference type="NCBI Taxonomy" id="658473"/>
    <lineage>
        <taxon>Eukaryota</taxon>
        <taxon>Fungi</taxon>
        <taxon>Dikarya</taxon>
        <taxon>Basidiomycota</taxon>
        <taxon>Agaricomycotina</taxon>
        <taxon>Agaricomycetes</taxon>
        <taxon>Agaricomycetidae</taxon>
        <taxon>Agaricales</taxon>
        <taxon>Marasmiineae</taxon>
        <taxon>Mycenaceae</taxon>
        <taxon>Mycena</taxon>
    </lineage>
</organism>
<feature type="compositionally biased region" description="Polar residues" evidence="1">
    <location>
        <begin position="68"/>
        <end position="82"/>
    </location>
</feature>